<dbReference type="AlphaFoldDB" id="A0A2K8KDS7"/>
<dbReference type="RefSeq" id="WP_084634825.1">
    <property type="nucleotide sequence ID" value="NZ_CP024899.1"/>
</dbReference>
<dbReference type="InterPro" id="IPR001509">
    <property type="entry name" value="Epimerase_deHydtase"/>
</dbReference>
<accession>A0A2K8KDS7</accession>
<reference evidence="2 3" key="1">
    <citation type="submission" date="2017-11" db="EMBL/GenBank/DDBJ databases">
        <title>Revised Sequence and Annotation of the Rhodobaca barguzinensis strain alga05 Genome.</title>
        <authorList>
            <person name="Kopejtka K."/>
            <person name="Tomasch J.M."/>
            <person name="Bunk B."/>
            <person name="Koblizek M."/>
        </authorList>
    </citation>
    <scope>NUCLEOTIDE SEQUENCE [LARGE SCALE GENOMIC DNA]</scope>
    <source>
        <strain evidence="3">alga05</strain>
    </source>
</reference>
<dbReference type="InterPro" id="IPR036291">
    <property type="entry name" value="NAD(P)-bd_dom_sf"/>
</dbReference>
<dbReference type="Gene3D" id="3.40.50.720">
    <property type="entry name" value="NAD(P)-binding Rossmann-like Domain"/>
    <property type="match status" value="1"/>
</dbReference>
<protein>
    <recommendedName>
        <fullName evidence="1">NAD-dependent epimerase/dehydratase domain-containing protein</fullName>
    </recommendedName>
</protein>
<dbReference type="Pfam" id="PF01370">
    <property type="entry name" value="Epimerase"/>
    <property type="match status" value="1"/>
</dbReference>
<proteinExistence type="predicted"/>
<dbReference type="EMBL" id="CP024899">
    <property type="protein sequence ID" value="ATX65885.1"/>
    <property type="molecule type" value="Genomic_DNA"/>
</dbReference>
<feature type="domain" description="NAD-dependent epimerase/dehydratase" evidence="1">
    <location>
        <begin position="14"/>
        <end position="46"/>
    </location>
</feature>
<dbReference type="SUPFAM" id="SSF51735">
    <property type="entry name" value="NAD(P)-binding Rossmann-fold domains"/>
    <property type="match status" value="1"/>
</dbReference>
<evidence type="ECO:0000313" key="3">
    <source>
        <dbReference type="Proteomes" id="UP000228948"/>
    </source>
</evidence>
<name>A0A2K8KDS7_9RHOB</name>
<organism evidence="2 3">
    <name type="scientific">Roseinatronobacter bogoriensis subsp. barguzinensis</name>
    <dbReference type="NCBI Taxonomy" id="441209"/>
    <lineage>
        <taxon>Bacteria</taxon>
        <taxon>Pseudomonadati</taxon>
        <taxon>Pseudomonadota</taxon>
        <taxon>Alphaproteobacteria</taxon>
        <taxon>Rhodobacterales</taxon>
        <taxon>Paracoccaceae</taxon>
        <taxon>Roseinatronobacter</taxon>
    </lineage>
</organism>
<keyword evidence="3" id="KW-1185">Reference proteome</keyword>
<evidence type="ECO:0000313" key="2">
    <source>
        <dbReference type="EMBL" id="ATX65885.1"/>
    </source>
</evidence>
<gene>
    <name evidence="2" type="ORF">BG454_08630</name>
</gene>
<sequence length="64" mass="6840">MQAELIDASAPHVHVTGSAGYIGRHACKQLARAGYVPVTFDNLSTGWAGQSGLQSWHGRGVFSW</sequence>
<dbReference type="OrthoDB" id="9801785at2"/>
<evidence type="ECO:0000259" key="1">
    <source>
        <dbReference type="Pfam" id="PF01370"/>
    </source>
</evidence>
<dbReference type="KEGG" id="rbg:BG454_08630"/>
<dbReference type="Proteomes" id="UP000228948">
    <property type="component" value="Chromosome"/>
</dbReference>